<dbReference type="PRINTS" id="PR00260">
    <property type="entry name" value="CHEMTRNSDUCR"/>
</dbReference>
<evidence type="ECO:0000313" key="7">
    <source>
        <dbReference type="EMBL" id="EIW15590.1"/>
    </source>
</evidence>
<evidence type="ECO:0000313" key="8">
    <source>
        <dbReference type="Proteomes" id="UP000004324"/>
    </source>
</evidence>
<dbReference type="AlphaFoldDB" id="I8RDP8"/>
<feature type="domain" description="Methyl-accepting transducer" evidence="5">
    <location>
        <begin position="275"/>
        <end position="511"/>
    </location>
</feature>
<keyword evidence="1 3" id="KW-0807">Transducer</keyword>
<dbReference type="Pfam" id="PF00672">
    <property type="entry name" value="HAMP"/>
    <property type="match status" value="1"/>
</dbReference>
<evidence type="ECO:0000259" key="5">
    <source>
        <dbReference type="PROSITE" id="PS50111"/>
    </source>
</evidence>
<keyword evidence="4" id="KW-0812">Transmembrane</keyword>
<dbReference type="PANTHER" id="PTHR32089:SF112">
    <property type="entry name" value="LYSOZYME-LIKE PROTEIN-RELATED"/>
    <property type="match status" value="1"/>
</dbReference>
<dbReference type="PROSITE" id="PS50111">
    <property type="entry name" value="CHEMOTAXIS_TRANSDUC_2"/>
    <property type="match status" value="1"/>
</dbReference>
<dbReference type="PATRIC" id="fig|1149862.3.peg.4303"/>
<dbReference type="GO" id="GO:0007165">
    <property type="term" value="P:signal transduction"/>
    <property type="evidence" value="ECO:0007669"/>
    <property type="project" value="UniProtKB-KW"/>
</dbReference>
<proteinExistence type="inferred from homology"/>
<feature type="domain" description="HAMP" evidence="6">
    <location>
        <begin position="204"/>
        <end position="256"/>
    </location>
</feature>
<dbReference type="InterPro" id="IPR003660">
    <property type="entry name" value="HAMP_dom"/>
</dbReference>
<dbReference type="SMART" id="SM00304">
    <property type="entry name" value="HAMP"/>
    <property type="match status" value="1"/>
</dbReference>
<dbReference type="GO" id="GO:0006935">
    <property type="term" value="P:chemotaxis"/>
    <property type="evidence" value="ECO:0007669"/>
    <property type="project" value="InterPro"/>
</dbReference>
<dbReference type="Pfam" id="PF00015">
    <property type="entry name" value="MCPsignal"/>
    <property type="match status" value="1"/>
</dbReference>
<reference evidence="7 8" key="1">
    <citation type="journal article" date="2012" name="J. Bacteriol.">
        <title>Draft Genome Sequences for Two Metal-Reducing Pelosinus fermentans Strains Isolated from a Cr(VI)-Contaminated Site and for Type Strain R7.</title>
        <authorList>
            <person name="Brown S.D."/>
            <person name="Podar M."/>
            <person name="Klingeman D.M."/>
            <person name="Johnson C.M."/>
            <person name="Yang Z.K."/>
            <person name="Utturkar S.M."/>
            <person name="Land M.L."/>
            <person name="Mosher J.J."/>
            <person name="Hurt R.A.Jr."/>
            <person name="Phelps T.J."/>
            <person name="Palumbo A.V."/>
            <person name="Arkin A.P."/>
            <person name="Hazen T.C."/>
            <person name="Elias D.A."/>
        </authorList>
    </citation>
    <scope>NUCLEOTIDE SEQUENCE [LARGE SCALE GENOMIC DNA]</scope>
    <source>
        <strain evidence="7 8">B4</strain>
    </source>
</reference>
<dbReference type="FunFam" id="1.10.287.950:FF:000001">
    <property type="entry name" value="Methyl-accepting chemotaxis sensory transducer"/>
    <property type="match status" value="1"/>
</dbReference>
<protein>
    <submittedName>
        <fullName evidence="7">Chemotaxis sensory transducer</fullName>
    </submittedName>
</protein>
<keyword evidence="4" id="KW-0472">Membrane</keyword>
<comment type="similarity">
    <text evidence="2">Belongs to the methyl-accepting chemotaxis (MCP) protein family.</text>
</comment>
<gene>
    <name evidence="7" type="ORF">FB4_1279</name>
</gene>
<sequence>MKLTGKMVAYFIAVVLVASLGFIYIIYEINKIDSITENFKTTDLPRLALSNEIAHNATGQVAAMRGYWISGNEQMLKEYKNLRDLNTQAEDELIQKSGTEAAKQLATELRTSNEKYTALIENEILPLLRSGNKEEATRVMMNDVIPATEALQSKISEARSFRNAAIDQSLDNMQNSVKTARNTSVIVALLTAVLGVGIGFFTARSIANPVKQMAQAAEKLATGDLTINVQPQTKDEVGQLAAALGTAVINLRDLVLQVATNAEQVAASSEELTASADQSAQAANQIAASITEVAKGAEASNQAADETAAIVEQSTANLHQIAASTTQVTAQSAEAANQARAGGQAVAKAVNQMAEIEKSVQAVAGTVDKLSSQSQQIGTIVDTIAGIAGQTNLLALNAAIEAARAGEQGRGFAVVAEEVRKLAEQSQEAAKQIASLIGEIQQDTAQAVTAMSEGFHEVKVGTEVVNQAGISFGQISDLVDQVSEQIREISVAIDQMARGSQQMVSSVRKIDDFSKAAVGETQAASAATEEQSASMEEVASASQSLAKLAEDMQIAVRRFKL</sequence>
<evidence type="ECO:0000256" key="4">
    <source>
        <dbReference type="SAM" id="Phobius"/>
    </source>
</evidence>
<accession>I8RDP8</accession>
<dbReference type="GO" id="GO:0016020">
    <property type="term" value="C:membrane"/>
    <property type="evidence" value="ECO:0007669"/>
    <property type="project" value="InterPro"/>
</dbReference>
<dbReference type="CDD" id="cd11386">
    <property type="entry name" value="MCP_signal"/>
    <property type="match status" value="1"/>
</dbReference>
<keyword evidence="4" id="KW-1133">Transmembrane helix</keyword>
<dbReference type="GO" id="GO:0004888">
    <property type="term" value="F:transmembrane signaling receptor activity"/>
    <property type="evidence" value="ECO:0007669"/>
    <property type="project" value="InterPro"/>
</dbReference>
<dbReference type="SUPFAM" id="SSF58104">
    <property type="entry name" value="Methyl-accepting chemotaxis protein (MCP) signaling domain"/>
    <property type="match status" value="1"/>
</dbReference>
<dbReference type="CDD" id="cd06225">
    <property type="entry name" value="HAMP"/>
    <property type="match status" value="1"/>
</dbReference>
<dbReference type="InterPro" id="IPR004089">
    <property type="entry name" value="MCPsignal_dom"/>
</dbReference>
<comment type="caution">
    <text evidence="7">The sequence shown here is derived from an EMBL/GenBank/DDBJ whole genome shotgun (WGS) entry which is preliminary data.</text>
</comment>
<feature type="transmembrane region" description="Helical" evidence="4">
    <location>
        <begin position="185"/>
        <end position="203"/>
    </location>
</feature>
<feature type="transmembrane region" description="Helical" evidence="4">
    <location>
        <begin position="7"/>
        <end position="27"/>
    </location>
</feature>
<dbReference type="PANTHER" id="PTHR32089">
    <property type="entry name" value="METHYL-ACCEPTING CHEMOTAXIS PROTEIN MCPB"/>
    <property type="match status" value="1"/>
</dbReference>
<dbReference type="Gene3D" id="1.10.287.950">
    <property type="entry name" value="Methyl-accepting chemotaxis protein"/>
    <property type="match status" value="1"/>
</dbReference>
<evidence type="ECO:0000256" key="2">
    <source>
        <dbReference type="ARBA" id="ARBA00029447"/>
    </source>
</evidence>
<dbReference type="SMART" id="SM00283">
    <property type="entry name" value="MA"/>
    <property type="match status" value="1"/>
</dbReference>
<dbReference type="Gene3D" id="6.10.340.10">
    <property type="match status" value="1"/>
</dbReference>
<keyword evidence="8" id="KW-1185">Reference proteome</keyword>
<dbReference type="Proteomes" id="UP000004324">
    <property type="component" value="Unassembled WGS sequence"/>
</dbReference>
<evidence type="ECO:0000256" key="3">
    <source>
        <dbReference type="PROSITE-ProRule" id="PRU00284"/>
    </source>
</evidence>
<evidence type="ECO:0000256" key="1">
    <source>
        <dbReference type="ARBA" id="ARBA00023224"/>
    </source>
</evidence>
<dbReference type="EMBL" id="AKVJ01000076">
    <property type="protein sequence ID" value="EIW15590.1"/>
    <property type="molecule type" value="Genomic_DNA"/>
</dbReference>
<dbReference type="OrthoDB" id="5392220at2"/>
<dbReference type="RefSeq" id="WP_007938198.1">
    <property type="nucleotide sequence ID" value="NZ_AKVJ01000076.1"/>
</dbReference>
<evidence type="ECO:0000259" key="6">
    <source>
        <dbReference type="PROSITE" id="PS50885"/>
    </source>
</evidence>
<dbReference type="InterPro" id="IPR004090">
    <property type="entry name" value="Chemotax_Me-accpt_rcpt"/>
</dbReference>
<name>I8RDP8_9FIRM</name>
<organism evidence="7 8">
    <name type="scientific">Pelosinus fermentans B4</name>
    <dbReference type="NCBI Taxonomy" id="1149862"/>
    <lineage>
        <taxon>Bacteria</taxon>
        <taxon>Bacillati</taxon>
        <taxon>Bacillota</taxon>
        <taxon>Negativicutes</taxon>
        <taxon>Selenomonadales</taxon>
        <taxon>Sporomusaceae</taxon>
        <taxon>Pelosinus</taxon>
    </lineage>
</organism>
<dbReference type="PROSITE" id="PS50885">
    <property type="entry name" value="HAMP"/>
    <property type="match status" value="1"/>
</dbReference>